<dbReference type="EMBL" id="JXTH01000058">
    <property type="protein sequence ID" value="KIQ93533.1"/>
    <property type="molecule type" value="Genomic_DNA"/>
</dbReference>
<proteinExistence type="predicted"/>
<accession>A0A0D0Q6G3</accession>
<name>A0A0D0Q6G3_9BACL</name>
<organism evidence="1 2">
    <name type="scientific">Anoxybacillus thermarum</name>
    <dbReference type="NCBI Taxonomy" id="404937"/>
    <lineage>
        <taxon>Bacteria</taxon>
        <taxon>Bacillati</taxon>
        <taxon>Bacillota</taxon>
        <taxon>Bacilli</taxon>
        <taxon>Bacillales</taxon>
        <taxon>Anoxybacillaceae</taxon>
        <taxon>Anoxybacillus</taxon>
    </lineage>
</organism>
<comment type="caution">
    <text evidence="1">The sequence shown here is derived from an EMBL/GenBank/DDBJ whole genome shotgun (WGS) entry which is preliminary data.</text>
</comment>
<evidence type="ECO:0000313" key="1">
    <source>
        <dbReference type="EMBL" id="KIQ93533.1"/>
    </source>
</evidence>
<gene>
    <name evidence="1" type="ORF">LH47_02398</name>
</gene>
<evidence type="ECO:0000313" key="2">
    <source>
        <dbReference type="Proteomes" id="UP000032102"/>
    </source>
</evidence>
<keyword evidence="2" id="KW-1185">Reference proteome</keyword>
<dbReference type="RefSeq" id="WP_161792579.1">
    <property type="nucleotide sequence ID" value="NZ_JXTH01000058.1"/>
</dbReference>
<dbReference type="AlphaFoldDB" id="A0A0D0Q6G3"/>
<dbReference type="Proteomes" id="UP000032102">
    <property type="component" value="Unassembled WGS sequence"/>
</dbReference>
<protein>
    <submittedName>
        <fullName evidence="1">Uncharacterized protein</fullName>
    </submittedName>
</protein>
<dbReference type="PATRIC" id="fig|404937.3.peg.2582"/>
<reference evidence="1 2" key="1">
    <citation type="submission" date="2015-01" db="EMBL/GenBank/DDBJ databases">
        <title>Draft genome of Anoxybacillus thermarum strain AF/04.</title>
        <authorList>
            <person name="Poli A."/>
            <person name="Nicolaus B."/>
            <person name="Chan K.-G."/>
            <person name="Kahar U.M."/>
            <person name="Yaakob A.S."/>
            <person name="Chan C.S."/>
            <person name="Goh K.M."/>
        </authorList>
    </citation>
    <scope>NUCLEOTIDE SEQUENCE [LARGE SCALE GENOMIC DNA]</scope>
    <source>
        <strain evidence="1 2">AF/04</strain>
    </source>
</reference>
<sequence length="50" mass="6011">MQRKREKNERSNVKHIVNKYKEKGINISLCKPRSAIKWLFVQNSCLFPHI</sequence>